<gene>
    <name evidence="3" type="ORF">EAH80_18720</name>
</gene>
<reference evidence="3 4" key="1">
    <citation type="journal article" date="2019" name="Environ. Microbiol.">
        <title>Species interactions and distinct microbial communities in high Arctic permafrost affected cryosols are associated with the CH4 and CO2 gas fluxes.</title>
        <authorList>
            <person name="Altshuler I."/>
            <person name="Hamel J."/>
            <person name="Turney S."/>
            <person name="Magnuson E."/>
            <person name="Levesque R."/>
            <person name="Greer C."/>
            <person name="Whyte L.G."/>
        </authorList>
    </citation>
    <scope>NUCLEOTIDE SEQUENCE [LARGE SCALE GENOMIC DNA]</scope>
    <source>
        <strain evidence="3 4">S5.20</strain>
    </source>
</reference>
<dbReference type="InterPro" id="IPR045851">
    <property type="entry name" value="AMP-bd_C_sf"/>
</dbReference>
<dbReference type="Pfam" id="PF13193">
    <property type="entry name" value="AMP-binding_C"/>
    <property type="match status" value="1"/>
</dbReference>
<dbReference type="InterPro" id="IPR025110">
    <property type="entry name" value="AMP-bd_C"/>
</dbReference>
<organism evidence="3 4">
    <name type="scientific">Mycolicibacterium hodleri</name>
    <dbReference type="NCBI Taxonomy" id="49897"/>
    <lineage>
        <taxon>Bacteria</taxon>
        <taxon>Bacillati</taxon>
        <taxon>Actinomycetota</taxon>
        <taxon>Actinomycetes</taxon>
        <taxon>Mycobacteriales</taxon>
        <taxon>Mycobacteriaceae</taxon>
        <taxon>Mycolicibacterium</taxon>
    </lineage>
</organism>
<dbReference type="PANTHER" id="PTHR43767:SF1">
    <property type="entry name" value="NONRIBOSOMAL PEPTIDE SYNTHASE PES1 (EUROFUNG)-RELATED"/>
    <property type="match status" value="1"/>
</dbReference>
<dbReference type="EMBL" id="RCZG01000007">
    <property type="protein sequence ID" value="TPG32822.1"/>
    <property type="molecule type" value="Genomic_DNA"/>
</dbReference>
<dbReference type="InterPro" id="IPR042099">
    <property type="entry name" value="ANL_N_sf"/>
</dbReference>
<accession>A0A502E7I5</accession>
<dbReference type="Gene3D" id="3.30.300.30">
    <property type="match status" value="1"/>
</dbReference>
<sequence>MTSMLNPPVVASRTWLNPGMGSPATLVDVIERGAALFDRRLAVVDDETALSYTALRTRTHEMAARLRADGVRPGDMVAVAGRNGVRWVIAAFGASMCGAVVAPLRHGLTDGEHTTALGELAPVRVLGDELSCTGAETTSPQPEHPPRDRDMALLLATSGTTGTPDYVPMTHGQLVRLYGEVGRRLGLVPEDRLLGAVPLAHSFGFNGVLLAGLLAGASVRLLPTYDRRRVAALVRDERLTVVFGPPTVFHDLGRADVVLGDSCRLAVSGSAEVSAPVLRSTCDRLGIPEVVVGYGLTEAAGTVAMGHLHPGADRIWMTPLSGVEVRIADEDGAGLGGGEAGRILVRGYNVCRRSFRDPVPDPSHWLDTGDVGRLDRTGRLIVESRRDDMVVVSGYNVYPQEVEAALMAHPSVAAAVVVGMPDPRRGQHLVAGVVTSVGHRASGDVLISHCRKLLASNKNPRTVVVLSQLPLTATGKVSRSALRRRLEQEDTNV</sequence>
<dbReference type="Proteomes" id="UP000320095">
    <property type="component" value="Unassembled WGS sequence"/>
</dbReference>
<dbReference type="Gene3D" id="3.40.50.12780">
    <property type="entry name" value="N-terminal domain of ligase-like"/>
    <property type="match status" value="1"/>
</dbReference>
<dbReference type="SUPFAM" id="SSF56801">
    <property type="entry name" value="Acetyl-CoA synthetase-like"/>
    <property type="match status" value="1"/>
</dbReference>
<protein>
    <submittedName>
        <fullName evidence="3">Uncharacterized protein</fullName>
    </submittedName>
</protein>
<evidence type="ECO:0000313" key="3">
    <source>
        <dbReference type="EMBL" id="TPG32822.1"/>
    </source>
</evidence>
<dbReference type="Pfam" id="PF00501">
    <property type="entry name" value="AMP-binding"/>
    <property type="match status" value="1"/>
</dbReference>
<dbReference type="PANTHER" id="PTHR43767">
    <property type="entry name" value="LONG-CHAIN-FATTY-ACID--COA LIGASE"/>
    <property type="match status" value="1"/>
</dbReference>
<dbReference type="GO" id="GO:0016878">
    <property type="term" value="F:acid-thiol ligase activity"/>
    <property type="evidence" value="ECO:0007669"/>
    <property type="project" value="UniProtKB-ARBA"/>
</dbReference>
<dbReference type="InterPro" id="IPR050237">
    <property type="entry name" value="ATP-dep_AMP-bd_enzyme"/>
</dbReference>
<evidence type="ECO:0000259" key="2">
    <source>
        <dbReference type="Pfam" id="PF13193"/>
    </source>
</evidence>
<dbReference type="AlphaFoldDB" id="A0A502E7I5"/>
<proteinExistence type="predicted"/>
<evidence type="ECO:0000259" key="1">
    <source>
        <dbReference type="Pfam" id="PF00501"/>
    </source>
</evidence>
<name>A0A502E7I5_9MYCO</name>
<evidence type="ECO:0000313" key="4">
    <source>
        <dbReference type="Proteomes" id="UP000320095"/>
    </source>
</evidence>
<comment type="caution">
    <text evidence="3">The sequence shown here is derived from an EMBL/GenBank/DDBJ whole genome shotgun (WGS) entry which is preliminary data.</text>
</comment>
<keyword evidence="4" id="KW-1185">Reference proteome</keyword>
<feature type="domain" description="AMP-binding enzyme C-terminal" evidence="2">
    <location>
        <begin position="401"/>
        <end position="476"/>
    </location>
</feature>
<feature type="domain" description="AMP-dependent synthetase/ligase" evidence="1">
    <location>
        <begin position="31"/>
        <end position="352"/>
    </location>
</feature>
<dbReference type="InterPro" id="IPR000873">
    <property type="entry name" value="AMP-dep_synth/lig_dom"/>
</dbReference>